<feature type="region of interest" description="Disordered" evidence="1">
    <location>
        <begin position="229"/>
        <end position="268"/>
    </location>
</feature>
<dbReference type="Proteomes" id="UP001149163">
    <property type="component" value="Unassembled WGS sequence"/>
</dbReference>
<protein>
    <submittedName>
        <fullName evidence="2">Uncharacterized protein</fullName>
    </submittedName>
</protein>
<evidence type="ECO:0000313" key="3">
    <source>
        <dbReference type="Proteomes" id="UP001149163"/>
    </source>
</evidence>
<comment type="caution">
    <text evidence="2">The sequence shown here is derived from an EMBL/GenBank/DDBJ whole genome shotgun (WGS) entry which is preliminary data.</text>
</comment>
<dbReference type="RefSeq" id="XP_056545174.1">
    <property type="nucleotide sequence ID" value="XM_056686432.1"/>
</dbReference>
<evidence type="ECO:0000313" key="2">
    <source>
        <dbReference type="EMBL" id="KAJ5168713.1"/>
    </source>
</evidence>
<dbReference type="GO" id="GO:0007131">
    <property type="term" value="P:reciprocal meiotic recombination"/>
    <property type="evidence" value="ECO:0007669"/>
    <property type="project" value="InterPro"/>
</dbReference>
<proteinExistence type="predicted"/>
<organism evidence="2 3">
    <name type="scientific">Penicillium canariense</name>
    <dbReference type="NCBI Taxonomy" id="189055"/>
    <lineage>
        <taxon>Eukaryota</taxon>
        <taxon>Fungi</taxon>
        <taxon>Dikarya</taxon>
        <taxon>Ascomycota</taxon>
        <taxon>Pezizomycotina</taxon>
        <taxon>Eurotiomycetes</taxon>
        <taxon>Eurotiomycetidae</taxon>
        <taxon>Eurotiales</taxon>
        <taxon>Aspergillaceae</taxon>
        <taxon>Penicillium</taxon>
    </lineage>
</organism>
<gene>
    <name evidence="2" type="ORF">N7482_004307</name>
</gene>
<accession>A0A9W9LQE2</accession>
<dbReference type="OrthoDB" id="5360255at2759"/>
<dbReference type="EMBL" id="JAPQKN010000002">
    <property type="protein sequence ID" value="KAJ5168713.1"/>
    <property type="molecule type" value="Genomic_DNA"/>
</dbReference>
<dbReference type="Pfam" id="PF03525">
    <property type="entry name" value="Meiotic_rec114"/>
    <property type="match status" value="1"/>
</dbReference>
<keyword evidence="3" id="KW-1185">Reference proteome</keyword>
<dbReference type="InterPro" id="IPR004354">
    <property type="entry name" value="Meiotic_Rec114"/>
</dbReference>
<reference evidence="2" key="2">
    <citation type="journal article" date="2023" name="IMA Fungus">
        <title>Comparative genomic study of the Penicillium genus elucidates a diverse pangenome and 15 lateral gene transfer events.</title>
        <authorList>
            <person name="Petersen C."/>
            <person name="Sorensen T."/>
            <person name="Nielsen M.R."/>
            <person name="Sondergaard T.E."/>
            <person name="Sorensen J.L."/>
            <person name="Fitzpatrick D.A."/>
            <person name="Frisvad J.C."/>
            <person name="Nielsen K.L."/>
        </authorList>
    </citation>
    <scope>NUCLEOTIDE SEQUENCE</scope>
    <source>
        <strain evidence="2">IBT 26290</strain>
    </source>
</reference>
<feature type="compositionally biased region" description="Polar residues" evidence="1">
    <location>
        <begin position="350"/>
        <end position="364"/>
    </location>
</feature>
<name>A0A9W9LQE2_9EURO</name>
<dbReference type="GeneID" id="81425608"/>
<evidence type="ECO:0000256" key="1">
    <source>
        <dbReference type="SAM" id="MobiDB-lite"/>
    </source>
</evidence>
<feature type="compositionally biased region" description="Polar residues" evidence="1">
    <location>
        <begin position="326"/>
        <end position="340"/>
    </location>
</feature>
<sequence length="484" mass="53367">MQQPPDQAPRMLFPLSKFSHTTTLINHSGPFVWTHVNGNDDLFCELEKHAGIAVSPPSLIMKVVHKRRTLERIDLAHYVRGTRDQAHAFQNGSLPKPPFAVVVKLPCLAIKYLQTDTHVGSLHPEHCGTSSDAPSLCSIQIRRFQIKFAHECDYYTTLSMLSGIDCPLTEGAMQALHRPPSSASWASVPTVHMANVPSRGTGAVITPESNAPVPLYPMTRTVSGFEKIVSNSPSSSSNNVHLPVSGASQVPSTFQDTSAGPESLPRDSPRALIAQAGNKGTQEAPSRLSTAPVYHDQELNQMLPPKRDLPFTTLKSKMSRADTSSRRSSQQLVPESSFAESNALDRHDSFMSNPPSQQLIQTQPYPEETHSTYLSPQLQATQPYPESNTTTQQPVSGSSVAIESTESPQINIFNNKQTTQVRHAAQSIPVSVEEQLSLYVNSPTPERVTFLENWMCELIEDDNFMTLCQDVEGTWRRFAFGVKQ</sequence>
<feature type="compositionally biased region" description="Low complexity" evidence="1">
    <location>
        <begin position="229"/>
        <end position="245"/>
    </location>
</feature>
<feature type="compositionally biased region" description="Polar residues" evidence="1">
    <location>
        <begin position="246"/>
        <end position="260"/>
    </location>
</feature>
<dbReference type="AlphaFoldDB" id="A0A9W9LQE2"/>
<feature type="compositionally biased region" description="Polar residues" evidence="1">
    <location>
        <begin position="371"/>
        <end position="403"/>
    </location>
</feature>
<reference evidence="2" key="1">
    <citation type="submission" date="2022-11" db="EMBL/GenBank/DDBJ databases">
        <authorList>
            <person name="Petersen C."/>
        </authorList>
    </citation>
    <scope>NUCLEOTIDE SEQUENCE</scope>
    <source>
        <strain evidence="2">IBT 26290</strain>
    </source>
</reference>
<feature type="region of interest" description="Disordered" evidence="1">
    <location>
        <begin position="297"/>
        <end position="403"/>
    </location>
</feature>